<organism evidence="2 3">
    <name type="scientific">Paracoccus lutimaris</name>
    <dbReference type="NCBI Taxonomy" id="1490030"/>
    <lineage>
        <taxon>Bacteria</taxon>
        <taxon>Pseudomonadati</taxon>
        <taxon>Pseudomonadota</taxon>
        <taxon>Alphaproteobacteria</taxon>
        <taxon>Rhodobacterales</taxon>
        <taxon>Paracoccaceae</taxon>
        <taxon>Paracoccus</taxon>
    </lineage>
</organism>
<keyword evidence="3" id="KW-1185">Reference proteome</keyword>
<evidence type="ECO:0000313" key="2">
    <source>
        <dbReference type="EMBL" id="RCW85890.1"/>
    </source>
</evidence>
<keyword evidence="1" id="KW-1133">Transmembrane helix</keyword>
<proteinExistence type="predicted"/>
<evidence type="ECO:0000313" key="3">
    <source>
        <dbReference type="Proteomes" id="UP000253345"/>
    </source>
</evidence>
<dbReference type="Proteomes" id="UP000253345">
    <property type="component" value="Unassembled WGS sequence"/>
</dbReference>
<comment type="caution">
    <text evidence="2">The sequence shown here is derived from an EMBL/GenBank/DDBJ whole genome shotgun (WGS) entry which is preliminary data.</text>
</comment>
<dbReference type="EMBL" id="QPJL01000005">
    <property type="protein sequence ID" value="RCW85890.1"/>
    <property type="molecule type" value="Genomic_DNA"/>
</dbReference>
<dbReference type="AlphaFoldDB" id="A0A368Z0A6"/>
<feature type="transmembrane region" description="Helical" evidence="1">
    <location>
        <begin position="44"/>
        <end position="63"/>
    </location>
</feature>
<accession>A0A368Z0A6</accession>
<name>A0A368Z0A6_9RHOB</name>
<gene>
    <name evidence="2" type="ORF">DFP89_105157</name>
</gene>
<keyword evidence="1" id="KW-0812">Transmembrane</keyword>
<reference evidence="2 3" key="1">
    <citation type="submission" date="2018-07" db="EMBL/GenBank/DDBJ databases">
        <title>Genomic Encyclopedia of Type Strains, Phase III (KMG-III): the genomes of soil and plant-associated and newly described type strains.</title>
        <authorList>
            <person name="Whitman W."/>
        </authorList>
    </citation>
    <scope>NUCLEOTIDE SEQUENCE [LARGE SCALE GENOMIC DNA]</scope>
    <source>
        <strain evidence="2 3">CECT 8525</strain>
    </source>
</reference>
<evidence type="ECO:0000256" key="1">
    <source>
        <dbReference type="SAM" id="Phobius"/>
    </source>
</evidence>
<keyword evidence="1" id="KW-0472">Membrane</keyword>
<sequence length="71" mass="7581">MKRQMTRLIPLVLLPGAVLAHPGHDIAPTPEGLHHAASHADHLGIILGAAAGALVLLTLTIVLRHRRRARP</sequence>
<protein>
    <submittedName>
        <fullName evidence="2">Uncharacterized protein</fullName>
    </submittedName>
</protein>